<proteinExistence type="predicted"/>
<dbReference type="Gene3D" id="3.40.50.300">
    <property type="entry name" value="P-loop containing nucleotide triphosphate hydrolases"/>
    <property type="match status" value="1"/>
</dbReference>
<sequence>MWTFPHYVQGTAPDWTALIARFDWLDEMRHVPQDPEWHGEGDALIHTKMVAEALIALPEYQALDGQTQHILFAAALLHDVEKRSTTVREIIDGRERIVSPRHAKKGEKTARRLLYTELNAPFAVREQIAKLVRWHGLPLWAHEKSNPDKAVIAVSQMLDTRLLAMLAKADVLGRICADQDDLLLRIELFETLCRDNGCWGEARAFASDYGRFWYLSRENVLPDYQPFDDAQTDVYLLSALPGSGKDTYIRQHFADLPVVSIDNIRRANGLNPTDKKDNGRAIQLAKEQAKQYLRQQQSFVFNATNTTREMRGKWLQLFHDYHARTHLLYLEVPYPQLLTQNRNRRHAVPDNVLHRLLDKLDIPEYGEAHTLTFIVYS</sequence>
<name>A0AAE9HWF7_9NEIS</name>
<dbReference type="AlphaFoldDB" id="A0AAE9HWF7"/>
<dbReference type="InterPro" id="IPR003607">
    <property type="entry name" value="HD/PDEase_dom"/>
</dbReference>
<dbReference type="Proteomes" id="UP001056819">
    <property type="component" value="Chromosome"/>
</dbReference>
<dbReference type="Gene3D" id="1.10.3090.10">
    <property type="entry name" value="cca-adding enzyme, domain 2"/>
    <property type="match status" value="1"/>
</dbReference>
<dbReference type="GO" id="GO:0000166">
    <property type="term" value="F:nucleotide binding"/>
    <property type="evidence" value="ECO:0007669"/>
    <property type="project" value="UniProtKB-KW"/>
</dbReference>
<evidence type="ECO:0000256" key="1">
    <source>
        <dbReference type="ARBA" id="ARBA00022741"/>
    </source>
</evidence>
<dbReference type="Pfam" id="PF13671">
    <property type="entry name" value="AAA_33"/>
    <property type="match status" value="1"/>
</dbReference>
<evidence type="ECO:0000313" key="2">
    <source>
        <dbReference type="EMBL" id="URD67500.1"/>
    </source>
</evidence>
<dbReference type="InterPro" id="IPR027417">
    <property type="entry name" value="P-loop_NTPase"/>
</dbReference>
<keyword evidence="1" id="KW-0547">Nucleotide-binding</keyword>
<protein>
    <submittedName>
        <fullName evidence="2">AAA family ATPase</fullName>
    </submittedName>
</protein>
<dbReference type="InterPro" id="IPR050124">
    <property type="entry name" value="tRNA_CCA-adding_enzyme"/>
</dbReference>
<dbReference type="PANTHER" id="PTHR47545">
    <property type="entry name" value="MULTIFUNCTIONAL CCA PROTEIN"/>
    <property type="match status" value="1"/>
</dbReference>
<gene>
    <name evidence="2" type="ORF">LNQ82_10020</name>
</gene>
<accession>A0AAE9HWF7</accession>
<organism evidence="2 3">
    <name type="scientific">Conchiformibius steedae DSM 2580</name>
    <dbReference type="NCBI Taxonomy" id="1121352"/>
    <lineage>
        <taxon>Bacteria</taxon>
        <taxon>Pseudomonadati</taxon>
        <taxon>Pseudomonadota</taxon>
        <taxon>Betaproteobacteria</taxon>
        <taxon>Neisseriales</taxon>
        <taxon>Neisseriaceae</taxon>
        <taxon>Conchiformibius</taxon>
    </lineage>
</organism>
<dbReference type="CDD" id="cd00077">
    <property type="entry name" value="HDc"/>
    <property type="match status" value="1"/>
</dbReference>
<dbReference type="EMBL" id="CP097501">
    <property type="protein sequence ID" value="URD67500.1"/>
    <property type="molecule type" value="Genomic_DNA"/>
</dbReference>
<dbReference type="RefSeq" id="WP_027021394.1">
    <property type="nucleotide sequence ID" value="NZ_CP097501.1"/>
</dbReference>
<reference evidence="2" key="1">
    <citation type="submission" date="2022-05" db="EMBL/GenBank/DDBJ databases">
        <title>Alysiella filiformis genome sequencing.</title>
        <authorList>
            <person name="Viehboeck T."/>
        </authorList>
    </citation>
    <scope>NUCLEOTIDE SEQUENCE</scope>
    <source>
        <strain evidence="2">DSM 2580</strain>
    </source>
</reference>
<dbReference type="PANTHER" id="PTHR47545:SF1">
    <property type="entry name" value="MULTIFUNCTIONAL CCA PROTEIN"/>
    <property type="match status" value="1"/>
</dbReference>
<evidence type="ECO:0000313" key="3">
    <source>
        <dbReference type="Proteomes" id="UP001056819"/>
    </source>
</evidence>
<dbReference type="SUPFAM" id="SSF109604">
    <property type="entry name" value="HD-domain/PDEase-like"/>
    <property type="match status" value="1"/>
</dbReference>
<dbReference type="SUPFAM" id="SSF52540">
    <property type="entry name" value="P-loop containing nucleoside triphosphate hydrolases"/>
    <property type="match status" value="1"/>
</dbReference>